<evidence type="ECO:0000256" key="1">
    <source>
        <dbReference type="ARBA" id="ARBA00012261"/>
    </source>
</evidence>
<dbReference type="PANTHER" id="PTHR11138:SF5">
    <property type="entry name" value="METHIONYL-TRNA FORMYLTRANSFERASE, MITOCHONDRIAL"/>
    <property type="match status" value="1"/>
</dbReference>
<dbReference type="AlphaFoldDB" id="A0AAE0JWS4"/>
<protein>
    <recommendedName>
        <fullName evidence="1">methionyl-tRNA formyltransferase</fullName>
        <ecNumber evidence="1">2.1.2.9</ecNumber>
    </recommendedName>
</protein>
<dbReference type="Gene3D" id="3.40.50.12230">
    <property type="match status" value="1"/>
</dbReference>
<dbReference type="CDD" id="cd08646">
    <property type="entry name" value="FMT_core_Met-tRNA-FMT_N"/>
    <property type="match status" value="1"/>
</dbReference>
<reference evidence="4" key="2">
    <citation type="submission" date="2023-06" db="EMBL/GenBank/DDBJ databases">
        <authorList>
            <consortium name="Lawrence Berkeley National Laboratory"/>
            <person name="Haridas S."/>
            <person name="Hensen N."/>
            <person name="Bonometti L."/>
            <person name="Westerberg I."/>
            <person name="Brannstrom I.O."/>
            <person name="Guillou S."/>
            <person name="Cros-Aarteil S."/>
            <person name="Calhoun S."/>
            <person name="Kuo A."/>
            <person name="Mondo S."/>
            <person name="Pangilinan J."/>
            <person name="Riley R."/>
            <person name="Labutti K."/>
            <person name="Andreopoulos B."/>
            <person name="Lipzen A."/>
            <person name="Chen C."/>
            <person name="Yanf M."/>
            <person name="Daum C."/>
            <person name="Ng V."/>
            <person name="Clum A."/>
            <person name="Steindorff A."/>
            <person name="Ohm R."/>
            <person name="Martin F."/>
            <person name="Silar P."/>
            <person name="Natvig D."/>
            <person name="Lalanne C."/>
            <person name="Gautier V."/>
            <person name="Ament-Velasquez S.L."/>
            <person name="Kruys A."/>
            <person name="Hutchinson M.I."/>
            <person name="Powell A.J."/>
            <person name="Barry K."/>
            <person name="Miller A.N."/>
            <person name="Grigoriev I.V."/>
            <person name="Debuchy R."/>
            <person name="Gladieux P."/>
            <person name="Thoren M.H."/>
            <person name="Johannesson H."/>
        </authorList>
    </citation>
    <scope>NUCLEOTIDE SEQUENCE</scope>
    <source>
        <strain evidence="4">CBS 958.72</strain>
    </source>
</reference>
<keyword evidence="5" id="KW-1185">Reference proteome</keyword>
<evidence type="ECO:0000313" key="5">
    <source>
        <dbReference type="Proteomes" id="UP001287356"/>
    </source>
</evidence>
<reference evidence="4" key="1">
    <citation type="journal article" date="2023" name="Mol. Phylogenet. Evol.">
        <title>Genome-scale phylogeny and comparative genomics of the fungal order Sordariales.</title>
        <authorList>
            <person name="Hensen N."/>
            <person name="Bonometti L."/>
            <person name="Westerberg I."/>
            <person name="Brannstrom I.O."/>
            <person name="Guillou S."/>
            <person name="Cros-Aarteil S."/>
            <person name="Calhoun S."/>
            <person name="Haridas S."/>
            <person name="Kuo A."/>
            <person name="Mondo S."/>
            <person name="Pangilinan J."/>
            <person name="Riley R."/>
            <person name="LaButti K."/>
            <person name="Andreopoulos B."/>
            <person name="Lipzen A."/>
            <person name="Chen C."/>
            <person name="Yan M."/>
            <person name="Daum C."/>
            <person name="Ng V."/>
            <person name="Clum A."/>
            <person name="Steindorff A."/>
            <person name="Ohm R.A."/>
            <person name="Martin F."/>
            <person name="Silar P."/>
            <person name="Natvig D.O."/>
            <person name="Lalanne C."/>
            <person name="Gautier V."/>
            <person name="Ament-Velasquez S.L."/>
            <person name="Kruys A."/>
            <person name="Hutchinson M.I."/>
            <person name="Powell A.J."/>
            <person name="Barry K."/>
            <person name="Miller A.N."/>
            <person name="Grigoriev I.V."/>
            <person name="Debuchy R."/>
            <person name="Gladieux P."/>
            <person name="Hiltunen Thoren M."/>
            <person name="Johannesson H."/>
        </authorList>
    </citation>
    <scope>NUCLEOTIDE SEQUENCE</scope>
    <source>
        <strain evidence="4">CBS 958.72</strain>
    </source>
</reference>
<evidence type="ECO:0000313" key="4">
    <source>
        <dbReference type="EMBL" id="KAK3365753.1"/>
    </source>
</evidence>
<organism evidence="4 5">
    <name type="scientific">Lasiosphaeria ovina</name>
    <dbReference type="NCBI Taxonomy" id="92902"/>
    <lineage>
        <taxon>Eukaryota</taxon>
        <taxon>Fungi</taxon>
        <taxon>Dikarya</taxon>
        <taxon>Ascomycota</taxon>
        <taxon>Pezizomycotina</taxon>
        <taxon>Sordariomycetes</taxon>
        <taxon>Sordariomycetidae</taxon>
        <taxon>Sordariales</taxon>
        <taxon>Lasiosphaeriaceae</taxon>
        <taxon>Lasiosphaeria</taxon>
    </lineage>
</organism>
<dbReference type="SUPFAM" id="SSF53328">
    <property type="entry name" value="Formyltransferase"/>
    <property type="match status" value="1"/>
</dbReference>
<evidence type="ECO:0000259" key="3">
    <source>
        <dbReference type="Pfam" id="PF00551"/>
    </source>
</evidence>
<dbReference type="Pfam" id="PF00551">
    <property type="entry name" value="Formyl_trans_N"/>
    <property type="match status" value="1"/>
</dbReference>
<dbReference type="InterPro" id="IPR041711">
    <property type="entry name" value="Met-tRNA-FMT_N"/>
</dbReference>
<dbReference type="GO" id="GO:0005739">
    <property type="term" value="C:mitochondrion"/>
    <property type="evidence" value="ECO:0007669"/>
    <property type="project" value="TreeGrafter"/>
</dbReference>
<dbReference type="GO" id="GO:0004479">
    <property type="term" value="F:methionyl-tRNA formyltransferase activity"/>
    <property type="evidence" value="ECO:0007669"/>
    <property type="project" value="UniProtKB-EC"/>
</dbReference>
<dbReference type="EC" id="2.1.2.9" evidence="1"/>
<dbReference type="InterPro" id="IPR036477">
    <property type="entry name" value="Formyl_transf_N_sf"/>
</dbReference>
<dbReference type="Proteomes" id="UP001287356">
    <property type="component" value="Unassembled WGS sequence"/>
</dbReference>
<gene>
    <name evidence="4" type="ORF">B0T24DRAFT_723427</name>
</gene>
<sequence>MRRLSPFLRAATAATARRQLQPQLQAISHFKGCYSYSTVSGEAPLSSWPPKPSKPLRILFCGSDDFSCEALRALHAEHRRNADLIRSIDVLVRPAKPTGRGLKVVRQPPPRILAQELGLAVHERDTFTGWEMPHPGGEPINLIVAVSFGLLVPKRLLRAAYYGGLNVHPSLLPDLRGPAPLHHALLAGRTHTGVSLQTLAEDKFDAGAILAQTSRPGLAIPGGCTVEQLHALLAPLGASMLVAGLRAGVHVPPVIAVVPPERRTGLIPRAPLLHAPKITPAHRQVPWVPIPSGGPGPSAQDVARRAHVLGQLWTHARPSHTGLKMRMILDGVDVAPRDEWPADAAAFARLAAAQLREKQQQQQRQRETNPSQTQPQSKKKRKNRVPEIEIDLDQIRAAGGSLADKPLKTVTWLQMPVADPTGSTNDARDEALVEVRTPYFVDDAAGGGRRGAVLVPMAGGGGGGGGGGFLRIRAIKAEGDRSRAAVEAIRAFTEEEPVDSGLVSFFDGDVFQLLDPLTSWFEDLDVF</sequence>
<feature type="compositionally biased region" description="Basic and acidic residues" evidence="2">
    <location>
        <begin position="355"/>
        <end position="367"/>
    </location>
</feature>
<dbReference type="InterPro" id="IPR002376">
    <property type="entry name" value="Formyl_transf_N"/>
</dbReference>
<feature type="region of interest" description="Disordered" evidence="2">
    <location>
        <begin position="354"/>
        <end position="389"/>
    </location>
</feature>
<keyword evidence="4" id="KW-0808">Transferase</keyword>
<proteinExistence type="predicted"/>
<name>A0AAE0JWS4_9PEZI</name>
<dbReference type="PANTHER" id="PTHR11138">
    <property type="entry name" value="METHIONYL-TRNA FORMYLTRANSFERASE"/>
    <property type="match status" value="1"/>
</dbReference>
<dbReference type="EMBL" id="JAULSN010000008">
    <property type="protein sequence ID" value="KAK3365753.1"/>
    <property type="molecule type" value="Genomic_DNA"/>
</dbReference>
<evidence type="ECO:0000256" key="2">
    <source>
        <dbReference type="SAM" id="MobiDB-lite"/>
    </source>
</evidence>
<comment type="caution">
    <text evidence="4">The sequence shown here is derived from an EMBL/GenBank/DDBJ whole genome shotgun (WGS) entry which is preliminary data.</text>
</comment>
<feature type="domain" description="Formyl transferase N-terminal" evidence="3">
    <location>
        <begin position="57"/>
        <end position="235"/>
    </location>
</feature>
<accession>A0AAE0JWS4</accession>